<feature type="region of interest" description="Disordered" evidence="1">
    <location>
        <begin position="1"/>
        <end position="32"/>
    </location>
</feature>
<dbReference type="Proteomes" id="UP001164929">
    <property type="component" value="Chromosome 19"/>
</dbReference>
<feature type="compositionally biased region" description="Basic and acidic residues" evidence="1">
    <location>
        <begin position="10"/>
        <end position="32"/>
    </location>
</feature>
<proteinExistence type="predicted"/>
<sequence length="32" mass="3798">MAENKNSQSRTEKDRETTEAEKKETKEKNWGN</sequence>
<dbReference type="EMBL" id="JAQIZT010000019">
    <property type="protein sequence ID" value="KAJ6952171.1"/>
    <property type="molecule type" value="Genomic_DNA"/>
</dbReference>
<accession>A0AAD6L8A9</accession>
<evidence type="ECO:0000313" key="2">
    <source>
        <dbReference type="EMBL" id="KAJ6952171.1"/>
    </source>
</evidence>
<keyword evidence="3" id="KW-1185">Reference proteome</keyword>
<evidence type="ECO:0000256" key="1">
    <source>
        <dbReference type="SAM" id="MobiDB-lite"/>
    </source>
</evidence>
<gene>
    <name evidence="2" type="ORF">NC653_041353</name>
</gene>
<dbReference type="AlphaFoldDB" id="A0AAD6L8A9"/>
<comment type="caution">
    <text evidence="2">The sequence shown here is derived from an EMBL/GenBank/DDBJ whole genome shotgun (WGS) entry which is preliminary data.</text>
</comment>
<evidence type="ECO:0000313" key="3">
    <source>
        <dbReference type="Proteomes" id="UP001164929"/>
    </source>
</evidence>
<protein>
    <submittedName>
        <fullName evidence="2">Uncharacterized protein</fullName>
    </submittedName>
</protein>
<name>A0AAD6L8A9_9ROSI</name>
<reference evidence="2" key="1">
    <citation type="journal article" date="2023" name="Mol. Ecol. Resour.">
        <title>Chromosome-level genome assembly of a triploid poplar Populus alba 'Berolinensis'.</title>
        <authorList>
            <person name="Chen S."/>
            <person name="Yu Y."/>
            <person name="Wang X."/>
            <person name="Wang S."/>
            <person name="Zhang T."/>
            <person name="Zhou Y."/>
            <person name="He R."/>
            <person name="Meng N."/>
            <person name="Wang Y."/>
            <person name="Liu W."/>
            <person name="Liu Z."/>
            <person name="Liu J."/>
            <person name="Guo Q."/>
            <person name="Huang H."/>
            <person name="Sederoff R.R."/>
            <person name="Wang G."/>
            <person name="Qu G."/>
            <person name="Chen S."/>
        </authorList>
    </citation>
    <scope>NUCLEOTIDE SEQUENCE</scope>
    <source>
        <strain evidence="2">SC-2020</strain>
    </source>
</reference>
<organism evidence="2 3">
    <name type="scientific">Populus alba x Populus x berolinensis</name>
    <dbReference type="NCBI Taxonomy" id="444605"/>
    <lineage>
        <taxon>Eukaryota</taxon>
        <taxon>Viridiplantae</taxon>
        <taxon>Streptophyta</taxon>
        <taxon>Embryophyta</taxon>
        <taxon>Tracheophyta</taxon>
        <taxon>Spermatophyta</taxon>
        <taxon>Magnoliopsida</taxon>
        <taxon>eudicotyledons</taxon>
        <taxon>Gunneridae</taxon>
        <taxon>Pentapetalae</taxon>
        <taxon>rosids</taxon>
        <taxon>fabids</taxon>
        <taxon>Malpighiales</taxon>
        <taxon>Salicaceae</taxon>
        <taxon>Saliceae</taxon>
        <taxon>Populus</taxon>
    </lineage>
</organism>